<dbReference type="InterPro" id="IPR038734">
    <property type="entry name" value="YhaN_AAA"/>
</dbReference>
<feature type="domain" description="YhaN AAA" evidence="2">
    <location>
        <begin position="1"/>
        <end position="61"/>
    </location>
</feature>
<feature type="coiled-coil region" evidence="1">
    <location>
        <begin position="501"/>
        <end position="535"/>
    </location>
</feature>
<organism evidence="3 4">
    <name type="scientific">Piscinibacter aquaticus</name>
    <dbReference type="NCBI Taxonomy" id="392597"/>
    <lineage>
        <taxon>Bacteria</taxon>
        <taxon>Pseudomonadati</taxon>
        <taxon>Pseudomonadota</taxon>
        <taxon>Betaproteobacteria</taxon>
        <taxon>Burkholderiales</taxon>
        <taxon>Sphaerotilaceae</taxon>
        <taxon>Piscinibacter</taxon>
    </lineage>
</organism>
<sequence length="959" mass="105122">MLFQSAAGIAGLGKVKDALVAEADKLWAPRASAQRAYYAACTRWEEACKELKELTVRTKGWTEARDRLDEVERDIAEATQKKLALQTQRTRLERIRRLAPTVQALRTCQKELELLGEVLELPADAAATLQAGLSDLSVASTVKSQREEDVRHFTQQRDDIALDQQVIDAQHHVDELVAWGQRVRNHYADLETQMGERQRFLLQAVAAAQELGWSVDSDSIVGFSLPKPLDLREVQRLVVSHGQLLQARSNAEQALKDKQSETDEATQELASTTVTEVPKSLRNALSDAQGYKNTVSAQLQLTNAVEAAERTRQDQLSAMGLPALELEALREVSALSTTRLAALVRDRQALQSALETALDLLEKAGEEVESSELAVSQYAEARRVVTSTEVREARHTRDEQWSSIKAGKVAVAQGAAALDAAILLSDELADTQLGSATEAAELQSLRQRLERANLDLKQRKAAEAEKRAALEAFDLAWKQLCQSSGVAGLDLGDAQSWFSTREKVLQAASLADQKRQELRREEDAANSAAARLRAEMSSVGATVAEDSSLAALLSEAERLVSRIDADAARRALLQEQVAAAATVLDDLKAKVEEASSNYVEWEDEWRQALDKCLLSDYVKSVEDAEQGLHKVQVVRTNLEKAAATKKDRIDTMSADLDTFRALAEDVLRRVEAPDLSGSEPRVVAAQLSTRLADAKVALQRRRAAEDSLEKAAGQLREAEQQVAQIQAKVNPLLTAAGVATLEEAGPLVERSDQRRALSLRMEQARQSLTKDSDGLGLDAAVAEVDACDLERLAAELTSTADDLEATLPRLTQLAEARVRAQEALKAISGGQAAAAAESRRQEALADMADASERYIKVATAVTLLSWAIDRYRDQKQGPMLARAGAIFSKLTLGRYSKLFVDYEKTPLSLSALRTDGRHVEVSGMSEGTRDQLYRRSARRQWSCTSTSRSRCHSLPMTCL</sequence>
<feature type="coiled-coil region" evidence="1">
    <location>
        <begin position="570"/>
        <end position="604"/>
    </location>
</feature>
<proteinExistence type="predicted"/>
<dbReference type="PANTHER" id="PTHR41259">
    <property type="entry name" value="DOUBLE-STRAND BREAK REPAIR RAD50 ATPASE, PUTATIVE-RELATED"/>
    <property type="match status" value="1"/>
</dbReference>
<keyword evidence="4" id="KW-1185">Reference proteome</keyword>
<feature type="coiled-coil region" evidence="1">
    <location>
        <begin position="61"/>
        <end position="95"/>
    </location>
</feature>
<dbReference type="EMBL" id="VOPW01000001">
    <property type="protein sequence ID" value="TXC66044.1"/>
    <property type="molecule type" value="Genomic_DNA"/>
</dbReference>
<name>A0A5C6TZE5_9BURK</name>
<protein>
    <submittedName>
        <fullName evidence="3">AAA family ATPase</fullName>
    </submittedName>
</protein>
<gene>
    <name evidence="3" type="ORF">FSC37_09305</name>
</gene>
<dbReference type="Proteomes" id="UP000321832">
    <property type="component" value="Unassembled WGS sequence"/>
</dbReference>
<evidence type="ECO:0000313" key="3">
    <source>
        <dbReference type="EMBL" id="TXC66044.1"/>
    </source>
</evidence>
<accession>A0A5C6TZE5</accession>
<evidence type="ECO:0000259" key="2">
    <source>
        <dbReference type="Pfam" id="PF13514"/>
    </source>
</evidence>
<dbReference type="Pfam" id="PF13514">
    <property type="entry name" value="AAA_27"/>
    <property type="match status" value="1"/>
</dbReference>
<feature type="coiled-coil region" evidence="1">
    <location>
        <begin position="701"/>
        <end position="728"/>
    </location>
</feature>
<evidence type="ECO:0000313" key="4">
    <source>
        <dbReference type="Proteomes" id="UP000321832"/>
    </source>
</evidence>
<keyword evidence="1" id="KW-0175">Coiled coil</keyword>
<dbReference type="AlphaFoldDB" id="A0A5C6TZE5"/>
<evidence type="ECO:0000256" key="1">
    <source>
        <dbReference type="SAM" id="Coils"/>
    </source>
</evidence>
<reference evidence="3 4" key="1">
    <citation type="submission" date="2019-08" db="EMBL/GenBank/DDBJ databases">
        <authorList>
            <person name="Khan S.A."/>
            <person name="Jeon C.O."/>
            <person name="Jeong S.E."/>
        </authorList>
    </citation>
    <scope>NUCLEOTIDE SEQUENCE [LARGE SCALE GENOMIC DNA]</scope>
    <source>
        <strain evidence="4">IMCC1728</strain>
    </source>
</reference>
<dbReference type="PANTHER" id="PTHR41259:SF1">
    <property type="entry name" value="DOUBLE-STRAND BREAK REPAIR RAD50 ATPASE, PUTATIVE-RELATED"/>
    <property type="match status" value="1"/>
</dbReference>
<comment type="caution">
    <text evidence="3">The sequence shown here is derived from an EMBL/GenBank/DDBJ whole genome shotgun (WGS) entry which is preliminary data.</text>
</comment>
<feature type="coiled-coil region" evidence="1">
    <location>
        <begin position="435"/>
        <end position="466"/>
    </location>
</feature>